<keyword evidence="3" id="KW-0408">Iron</keyword>
<comment type="caution">
    <text evidence="5">The sequence shown here is derived from an EMBL/GenBank/DDBJ whole genome shotgun (WGS) entry which is preliminary data.</text>
</comment>
<dbReference type="AlphaFoldDB" id="A0AAX6ERA6"/>
<keyword evidence="6" id="KW-1185">Reference proteome</keyword>
<name>A0AAX6ERA6_IRIPA</name>
<dbReference type="SUPFAM" id="SSF51197">
    <property type="entry name" value="Clavaminate synthase-like"/>
    <property type="match status" value="1"/>
</dbReference>
<gene>
    <name evidence="5" type="ORF">M6B38_175155</name>
</gene>
<accession>A0AAX6ERA6</accession>
<protein>
    <submittedName>
        <fullName evidence="5">S-norcoclaurine synthase 1-like</fullName>
    </submittedName>
</protein>
<dbReference type="GO" id="GO:0016491">
    <property type="term" value="F:oxidoreductase activity"/>
    <property type="evidence" value="ECO:0007669"/>
    <property type="project" value="UniProtKB-KW"/>
</dbReference>
<organism evidence="5 6">
    <name type="scientific">Iris pallida</name>
    <name type="common">Sweet iris</name>
    <dbReference type="NCBI Taxonomy" id="29817"/>
    <lineage>
        <taxon>Eukaryota</taxon>
        <taxon>Viridiplantae</taxon>
        <taxon>Streptophyta</taxon>
        <taxon>Embryophyta</taxon>
        <taxon>Tracheophyta</taxon>
        <taxon>Spermatophyta</taxon>
        <taxon>Magnoliopsida</taxon>
        <taxon>Liliopsida</taxon>
        <taxon>Asparagales</taxon>
        <taxon>Iridaceae</taxon>
        <taxon>Iridoideae</taxon>
        <taxon>Irideae</taxon>
        <taxon>Iris</taxon>
    </lineage>
</organism>
<proteinExistence type="predicted"/>
<dbReference type="GO" id="GO:0046872">
    <property type="term" value="F:metal ion binding"/>
    <property type="evidence" value="ECO:0007669"/>
    <property type="project" value="UniProtKB-KW"/>
</dbReference>
<dbReference type="EMBL" id="JANAVB010034618">
    <property type="protein sequence ID" value="KAJ6806359.1"/>
    <property type="molecule type" value="Genomic_DNA"/>
</dbReference>
<evidence type="ECO:0000256" key="2">
    <source>
        <dbReference type="ARBA" id="ARBA00023002"/>
    </source>
</evidence>
<feature type="domain" description="Non-haem dioxygenase N-terminal" evidence="4">
    <location>
        <begin position="4"/>
        <end position="64"/>
    </location>
</feature>
<keyword evidence="2" id="KW-0560">Oxidoreductase</keyword>
<dbReference type="Gene3D" id="2.60.120.330">
    <property type="entry name" value="B-lactam Antibiotic, Isopenicillin N Synthase, Chain"/>
    <property type="match status" value="1"/>
</dbReference>
<reference evidence="5" key="2">
    <citation type="submission" date="2023-04" db="EMBL/GenBank/DDBJ databases">
        <authorList>
            <person name="Bruccoleri R.E."/>
            <person name="Oakeley E.J."/>
            <person name="Faust A.-M."/>
            <person name="Dessus-Babus S."/>
            <person name="Altorfer M."/>
            <person name="Burckhardt D."/>
            <person name="Oertli M."/>
            <person name="Naumann U."/>
            <person name="Petersen F."/>
            <person name="Wong J."/>
        </authorList>
    </citation>
    <scope>NUCLEOTIDE SEQUENCE</scope>
    <source>
        <strain evidence="5">GSM-AAB239-AS_SAM_17_03QT</strain>
        <tissue evidence="5">Leaf</tissue>
    </source>
</reference>
<evidence type="ECO:0000259" key="4">
    <source>
        <dbReference type="Pfam" id="PF14226"/>
    </source>
</evidence>
<sequence length="126" mass="14793">MKLDIAEFFKLPLEEKEAYAQLPDGYEGYGQIFVKSEEQKLDWGDMITIFTRPHSIRNMRFWPTHPPTFRDSLEKYTLAVKDVASCVLGVMARNLGLHPDIIMNIFKDIPQGVRINYYRRVPTTRR</sequence>
<dbReference type="PANTHER" id="PTHR47991">
    <property type="entry name" value="OXOGLUTARATE/IRON-DEPENDENT DIOXYGENASE"/>
    <property type="match status" value="1"/>
</dbReference>
<reference evidence="5" key="1">
    <citation type="journal article" date="2023" name="GigaByte">
        <title>Genome assembly of the bearded iris, Iris pallida Lam.</title>
        <authorList>
            <person name="Bruccoleri R.E."/>
            <person name="Oakeley E.J."/>
            <person name="Faust A.M.E."/>
            <person name="Altorfer M."/>
            <person name="Dessus-Babus S."/>
            <person name="Burckhardt D."/>
            <person name="Oertli M."/>
            <person name="Naumann U."/>
            <person name="Petersen F."/>
            <person name="Wong J."/>
        </authorList>
    </citation>
    <scope>NUCLEOTIDE SEQUENCE</scope>
    <source>
        <strain evidence="5">GSM-AAB239-AS_SAM_17_03QT</strain>
    </source>
</reference>
<evidence type="ECO:0000313" key="6">
    <source>
        <dbReference type="Proteomes" id="UP001140949"/>
    </source>
</evidence>
<evidence type="ECO:0000313" key="5">
    <source>
        <dbReference type="EMBL" id="KAJ6806359.1"/>
    </source>
</evidence>
<keyword evidence="1" id="KW-0479">Metal-binding</keyword>
<dbReference type="InterPro" id="IPR026992">
    <property type="entry name" value="DIOX_N"/>
</dbReference>
<dbReference type="Proteomes" id="UP001140949">
    <property type="component" value="Unassembled WGS sequence"/>
</dbReference>
<evidence type="ECO:0000256" key="1">
    <source>
        <dbReference type="ARBA" id="ARBA00022723"/>
    </source>
</evidence>
<dbReference type="Pfam" id="PF14226">
    <property type="entry name" value="DIOX_N"/>
    <property type="match status" value="1"/>
</dbReference>
<evidence type="ECO:0000256" key="3">
    <source>
        <dbReference type="ARBA" id="ARBA00023004"/>
    </source>
</evidence>
<dbReference type="InterPro" id="IPR050295">
    <property type="entry name" value="Plant_2OG-oxidoreductases"/>
</dbReference>
<dbReference type="InterPro" id="IPR027443">
    <property type="entry name" value="IPNS-like_sf"/>
</dbReference>